<evidence type="ECO:0000256" key="1">
    <source>
        <dbReference type="SAM" id="Phobius"/>
    </source>
</evidence>
<dbReference type="EMBL" id="JACQCQ010000006">
    <property type="protein sequence ID" value="MBI3627411.1"/>
    <property type="molecule type" value="Genomic_DNA"/>
</dbReference>
<comment type="caution">
    <text evidence="2">The sequence shown here is derived from an EMBL/GenBank/DDBJ whole genome shotgun (WGS) entry which is preliminary data.</text>
</comment>
<evidence type="ECO:0000313" key="3">
    <source>
        <dbReference type="Proteomes" id="UP000808388"/>
    </source>
</evidence>
<sequence>MRQYQVPQFIDIEDKIIGPLTLKQFMYLAVGAGLLVIFYYLFNFYIFIVLAVPIGLFSLALAFFKLNNVPFPKVVMNAIGFYTHPHLYLWKQQPAKKEGPTATPKTPLSKIPKLTESKLQDLAWSLDIKENLE</sequence>
<dbReference type="InterPro" id="IPR024414">
    <property type="entry name" value="Uncharacterised_PrgI"/>
</dbReference>
<protein>
    <submittedName>
        <fullName evidence="2">PrgI family protein</fullName>
    </submittedName>
</protein>
<feature type="transmembrane region" description="Helical" evidence="1">
    <location>
        <begin position="48"/>
        <end position="66"/>
    </location>
</feature>
<reference evidence="2" key="1">
    <citation type="submission" date="2020-07" db="EMBL/GenBank/DDBJ databases">
        <title>Huge and variable diversity of episymbiotic CPR bacteria and DPANN archaea in groundwater ecosystems.</title>
        <authorList>
            <person name="He C.Y."/>
            <person name="Keren R."/>
            <person name="Whittaker M."/>
            <person name="Farag I.F."/>
            <person name="Doudna J."/>
            <person name="Cate J.H.D."/>
            <person name="Banfield J.F."/>
        </authorList>
    </citation>
    <scope>NUCLEOTIDE SEQUENCE</scope>
    <source>
        <strain evidence="2">NC_groundwater_972_Pr1_S-0.2um_49_27</strain>
    </source>
</reference>
<keyword evidence="1" id="KW-0472">Membrane</keyword>
<proteinExistence type="predicted"/>
<dbReference type="Pfam" id="PF12666">
    <property type="entry name" value="PrgI"/>
    <property type="match status" value="1"/>
</dbReference>
<keyword evidence="1" id="KW-1133">Transmembrane helix</keyword>
<organism evidence="2 3">
    <name type="scientific">Candidatus Sungiibacteriota bacterium</name>
    <dbReference type="NCBI Taxonomy" id="2750080"/>
    <lineage>
        <taxon>Bacteria</taxon>
        <taxon>Candidatus Sungiibacteriota</taxon>
    </lineage>
</organism>
<name>A0A9D6LQW9_9BACT</name>
<keyword evidence="1" id="KW-0812">Transmembrane</keyword>
<accession>A0A9D6LQW9</accession>
<dbReference type="AlphaFoldDB" id="A0A9D6LQW9"/>
<gene>
    <name evidence="2" type="ORF">HY220_01490</name>
</gene>
<feature type="transmembrane region" description="Helical" evidence="1">
    <location>
        <begin position="25"/>
        <end position="42"/>
    </location>
</feature>
<dbReference type="Proteomes" id="UP000808388">
    <property type="component" value="Unassembled WGS sequence"/>
</dbReference>
<evidence type="ECO:0000313" key="2">
    <source>
        <dbReference type="EMBL" id="MBI3627411.1"/>
    </source>
</evidence>